<gene>
    <name evidence="3" type="ORF">R1flu_003978</name>
</gene>
<dbReference type="PANTHER" id="PTHR10196:SF57">
    <property type="entry name" value="XYLULOSE KINASE"/>
    <property type="match status" value="1"/>
</dbReference>
<evidence type="ECO:0000256" key="1">
    <source>
        <dbReference type="ARBA" id="ARBA00022679"/>
    </source>
</evidence>
<dbReference type="PANTHER" id="PTHR10196">
    <property type="entry name" value="SUGAR KINASE"/>
    <property type="match status" value="1"/>
</dbReference>
<dbReference type="AlphaFoldDB" id="A0ABD1YRZ6"/>
<evidence type="ECO:0000313" key="3">
    <source>
        <dbReference type="EMBL" id="KAL2632499.1"/>
    </source>
</evidence>
<accession>A0ABD1YRZ6</accession>
<organism evidence="3 4">
    <name type="scientific">Riccia fluitans</name>
    <dbReference type="NCBI Taxonomy" id="41844"/>
    <lineage>
        <taxon>Eukaryota</taxon>
        <taxon>Viridiplantae</taxon>
        <taxon>Streptophyta</taxon>
        <taxon>Embryophyta</taxon>
        <taxon>Marchantiophyta</taxon>
        <taxon>Marchantiopsida</taxon>
        <taxon>Marchantiidae</taxon>
        <taxon>Marchantiales</taxon>
        <taxon>Ricciaceae</taxon>
        <taxon>Riccia</taxon>
    </lineage>
</organism>
<dbReference type="EMBL" id="JBHFFA010000003">
    <property type="protein sequence ID" value="KAL2632499.1"/>
    <property type="molecule type" value="Genomic_DNA"/>
</dbReference>
<dbReference type="GO" id="GO:0016301">
    <property type="term" value="F:kinase activity"/>
    <property type="evidence" value="ECO:0007669"/>
    <property type="project" value="UniProtKB-KW"/>
</dbReference>
<keyword evidence="4" id="KW-1185">Reference proteome</keyword>
<keyword evidence="1" id="KW-0808">Transferase</keyword>
<dbReference type="Gene3D" id="3.30.420.40">
    <property type="match status" value="1"/>
</dbReference>
<name>A0ABD1YRZ6_9MARC</name>
<protein>
    <submittedName>
        <fullName evidence="3">Uncharacterized protein</fullName>
    </submittedName>
</protein>
<keyword evidence="2" id="KW-0418">Kinase</keyword>
<dbReference type="Proteomes" id="UP001605036">
    <property type="component" value="Unassembled WGS sequence"/>
</dbReference>
<evidence type="ECO:0000313" key="4">
    <source>
        <dbReference type="Proteomes" id="UP001605036"/>
    </source>
</evidence>
<sequence length="69" mass="7658">MRGTYVIRVVGKINSYFTSRYHFNPEYAIVNWSGDNPCSLAGLAIEKPGDLGISLGTSDTVKFFLIDQL</sequence>
<reference evidence="3 4" key="1">
    <citation type="submission" date="2024-09" db="EMBL/GenBank/DDBJ databases">
        <title>Chromosome-scale assembly of Riccia fluitans.</title>
        <authorList>
            <person name="Paukszto L."/>
            <person name="Sawicki J."/>
            <person name="Karawczyk K."/>
            <person name="Piernik-Szablinska J."/>
            <person name="Szczecinska M."/>
            <person name="Mazdziarz M."/>
        </authorList>
    </citation>
    <scope>NUCLEOTIDE SEQUENCE [LARGE SCALE GENOMIC DNA]</scope>
    <source>
        <strain evidence="3">Rf_01</strain>
        <tissue evidence="3">Aerial parts of the thallus</tissue>
    </source>
</reference>
<comment type="caution">
    <text evidence="3">The sequence shown here is derived from an EMBL/GenBank/DDBJ whole genome shotgun (WGS) entry which is preliminary data.</text>
</comment>
<evidence type="ECO:0000256" key="2">
    <source>
        <dbReference type="ARBA" id="ARBA00022777"/>
    </source>
</evidence>
<proteinExistence type="predicted"/>